<protein>
    <recommendedName>
        <fullName evidence="1">Integrase catalytic domain-containing protein</fullName>
    </recommendedName>
</protein>
<comment type="caution">
    <text evidence="2">The sequence shown here is derived from an EMBL/GenBank/DDBJ whole genome shotgun (WGS) entry which is preliminary data.</text>
</comment>
<feature type="domain" description="Integrase catalytic" evidence="1">
    <location>
        <begin position="30"/>
        <end position="212"/>
    </location>
</feature>
<dbReference type="Pfam" id="PF00665">
    <property type="entry name" value="rve"/>
    <property type="match status" value="1"/>
</dbReference>
<reference evidence="2" key="2">
    <citation type="submission" date="2018-11" db="EMBL/GenBank/DDBJ databases">
        <title>Trombidioid mite genomics.</title>
        <authorList>
            <person name="Dong X."/>
        </authorList>
    </citation>
    <scope>NUCLEOTIDE SEQUENCE</scope>
    <source>
        <strain evidence="2">UoL-WK</strain>
    </source>
</reference>
<dbReference type="InterPro" id="IPR012337">
    <property type="entry name" value="RNaseH-like_sf"/>
</dbReference>
<dbReference type="Gene3D" id="3.30.420.10">
    <property type="entry name" value="Ribonuclease H-like superfamily/Ribonuclease H"/>
    <property type="match status" value="1"/>
</dbReference>
<dbReference type="SUPFAM" id="SSF53098">
    <property type="entry name" value="Ribonuclease H-like"/>
    <property type="match status" value="1"/>
</dbReference>
<evidence type="ECO:0000313" key="2">
    <source>
        <dbReference type="EMBL" id="RWR99183.1"/>
    </source>
</evidence>
<feature type="non-terminal residue" evidence="2">
    <location>
        <position position="1"/>
    </location>
</feature>
<dbReference type="Proteomes" id="UP000285301">
    <property type="component" value="Unassembled WGS sequence"/>
</dbReference>
<dbReference type="InterPro" id="IPR036397">
    <property type="entry name" value="RNaseH_sf"/>
</dbReference>
<dbReference type="GO" id="GO:0015074">
    <property type="term" value="P:DNA integration"/>
    <property type="evidence" value="ECO:0007669"/>
    <property type="project" value="InterPro"/>
</dbReference>
<evidence type="ECO:0000313" key="3">
    <source>
        <dbReference type="EMBL" id="RWR99752.1"/>
    </source>
</evidence>
<dbReference type="InterPro" id="IPR001584">
    <property type="entry name" value="Integrase_cat-core"/>
</dbReference>
<dbReference type="InterPro" id="IPR040676">
    <property type="entry name" value="DUF5641"/>
</dbReference>
<dbReference type="OrthoDB" id="6514903at2759"/>
<gene>
    <name evidence="3" type="ORF">B4U79_02665</name>
    <name evidence="2" type="ORF">B4U79_02749</name>
</gene>
<sequence length="338" mass="39449">SILRKCVICQRFNVTHADEVMAPLPKDRVTKSRPFHVTGIDFAGPIYTKGNAKSYICLFTCAITRAVHLELVSDMTTECFVLSLKRFIARRGVPHVIWSDNGRTFKRAESELIALYKCLNQEKAQSFLIDKGIKWKFIVERAPWWGGFWERMVRSVKTVLKKCLGKASLSFEEICTLLAEIEAILNSRPLTYMYDEPNEQVLTPSHLLMGSRLNALPTPDYYLPVEGVSKEMICRKWRYRQKLVDHFWKRWQKEYLLELRNALFNRNTKRTREMNEGDLVLIREDNIPRQMWKMGKILEKFQGRDGKVRSCKLRIAGGKEVCRPIQRLFPLELDVSQG</sequence>
<dbReference type="STRING" id="1965070.A0A3S3NPF5"/>
<evidence type="ECO:0000313" key="4">
    <source>
        <dbReference type="Proteomes" id="UP000285301"/>
    </source>
</evidence>
<dbReference type="GO" id="GO:0003676">
    <property type="term" value="F:nucleic acid binding"/>
    <property type="evidence" value="ECO:0007669"/>
    <property type="project" value="InterPro"/>
</dbReference>
<dbReference type="EMBL" id="NCKU01016525">
    <property type="protein sequence ID" value="RWR99183.1"/>
    <property type="molecule type" value="Genomic_DNA"/>
</dbReference>
<dbReference type="PANTHER" id="PTHR47331">
    <property type="entry name" value="PHD-TYPE DOMAIN-CONTAINING PROTEIN"/>
    <property type="match status" value="1"/>
</dbReference>
<dbReference type="EMBL" id="NCKU01013724">
    <property type="protein sequence ID" value="RWR99752.1"/>
    <property type="molecule type" value="Genomic_DNA"/>
</dbReference>
<dbReference type="AlphaFoldDB" id="A0A3S3NPF5"/>
<reference evidence="2 4" key="1">
    <citation type="journal article" date="2018" name="Gigascience">
        <title>Genomes of trombidid mites reveal novel predicted allergens and laterally-transferred genes associated with secondary metabolism.</title>
        <authorList>
            <person name="Dong X."/>
            <person name="Chaisiri K."/>
            <person name="Xia D."/>
            <person name="Armstrong S.D."/>
            <person name="Fang Y."/>
            <person name="Donnelly M.J."/>
            <person name="Kadowaki T."/>
            <person name="McGarry J.W."/>
            <person name="Darby A.C."/>
            <person name="Makepeace B.L."/>
        </authorList>
    </citation>
    <scope>NUCLEOTIDE SEQUENCE [LARGE SCALE GENOMIC DNA]</scope>
    <source>
        <strain evidence="2">UoL-WK</strain>
    </source>
</reference>
<dbReference type="PROSITE" id="PS50994">
    <property type="entry name" value="INTEGRASE"/>
    <property type="match status" value="1"/>
</dbReference>
<name>A0A3S3NPF5_9ACAR</name>
<dbReference type="PANTHER" id="PTHR47331:SF1">
    <property type="entry name" value="GAG-LIKE PROTEIN"/>
    <property type="match status" value="1"/>
</dbReference>
<keyword evidence="4" id="KW-1185">Reference proteome</keyword>
<proteinExistence type="predicted"/>
<feature type="non-terminal residue" evidence="2">
    <location>
        <position position="338"/>
    </location>
</feature>
<evidence type="ECO:0000259" key="1">
    <source>
        <dbReference type="PROSITE" id="PS50994"/>
    </source>
</evidence>
<dbReference type="Pfam" id="PF18701">
    <property type="entry name" value="DUF5641"/>
    <property type="match status" value="1"/>
</dbReference>
<accession>A0A3S3NPF5</accession>
<organism evidence="2 4">
    <name type="scientific">Dinothrombium tinctorium</name>
    <dbReference type="NCBI Taxonomy" id="1965070"/>
    <lineage>
        <taxon>Eukaryota</taxon>
        <taxon>Metazoa</taxon>
        <taxon>Ecdysozoa</taxon>
        <taxon>Arthropoda</taxon>
        <taxon>Chelicerata</taxon>
        <taxon>Arachnida</taxon>
        <taxon>Acari</taxon>
        <taxon>Acariformes</taxon>
        <taxon>Trombidiformes</taxon>
        <taxon>Prostigmata</taxon>
        <taxon>Anystina</taxon>
        <taxon>Parasitengona</taxon>
        <taxon>Trombidioidea</taxon>
        <taxon>Trombidiidae</taxon>
        <taxon>Dinothrombium</taxon>
    </lineage>
</organism>